<dbReference type="Proteomes" id="UP000626220">
    <property type="component" value="Unassembled WGS sequence"/>
</dbReference>
<dbReference type="Pfam" id="PF01575">
    <property type="entry name" value="MaoC_dehydratas"/>
    <property type="match status" value="1"/>
</dbReference>
<gene>
    <name evidence="2" type="ORF">GCM10017056_37300</name>
</gene>
<dbReference type="AlphaFoldDB" id="A0A8J3H152"/>
<dbReference type="PANTHER" id="PTHR42993:SF1">
    <property type="entry name" value="MAOC-LIKE DEHYDRATASE DOMAIN-CONTAINING PROTEIN"/>
    <property type="match status" value="1"/>
</dbReference>
<dbReference type="CDD" id="cd03450">
    <property type="entry name" value="NodN"/>
    <property type="match status" value="1"/>
</dbReference>
<reference evidence="2" key="2">
    <citation type="submission" date="2020-09" db="EMBL/GenBank/DDBJ databases">
        <authorList>
            <person name="Sun Q."/>
            <person name="Kim S."/>
        </authorList>
    </citation>
    <scope>NUCLEOTIDE SEQUENCE</scope>
    <source>
        <strain evidence="2">KCTC 42650</strain>
    </source>
</reference>
<dbReference type="InterPro" id="IPR029069">
    <property type="entry name" value="HotDog_dom_sf"/>
</dbReference>
<evidence type="ECO:0000259" key="1">
    <source>
        <dbReference type="Pfam" id="PF01575"/>
    </source>
</evidence>
<dbReference type="EMBL" id="BNCJ01000013">
    <property type="protein sequence ID" value="GHF62476.1"/>
    <property type="molecule type" value="Genomic_DNA"/>
</dbReference>
<comment type="caution">
    <text evidence="2">The sequence shown here is derived from an EMBL/GenBank/DDBJ whole genome shotgun (WGS) entry which is preliminary data.</text>
</comment>
<name>A0A8J3H152_9RHOB</name>
<dbReference type="RefSeq" id="WP_189681628.1">
    <property type="nucleotide sequence ID" value="NZ_BNCJ01000013.1"/>
</dbReference>
<dbReference type="InterPro" id="IPR002539">
    <property type="entry name" value="MaoC-like_dom"/>
</dbReference>
<feature type="domain" description="MaoC-like" evidence="1">
    <location>
        <begin position="12"/>
        <end position="129"/>
    </location>
</feature>
<dbReference type="InterPro" id="IPR039375">
    <property type="entry name" value="NodN-like"/>
</dbReference>
<sequence>MKTITGLDELKAMIGQTIGPSDWLTVTQEMIDGFARVTGDNQWIHVDVERARKESPAGTTIAHGFLVLSLIGSLQPGIYTVKSRQTLNYGIEKLRFLNMVRSGARIRLSEQIQSVEDTGKGHRTTSRVTIEVEGEERPAVVADLVFLYFF</sequence>
<evidence type="ECO:0000313" key="3">
    <source>
        <dbReference type="Proteomes" id="UP000626220"/>
    </source>
</evidence>
<dbReference type="SUPFAM" id="SSF54637">
    <property type="entry name" value="Thioesterase/thiol ester dehydrase-isomerase"/>
    <property type="match status" value="1"/>
</dbReference>
<proteinExistence type="predicted"/>
<accession>A0A8J3H152</accession>
<protein>
    <submittedName>
        <fullName evidence="2">Enoyl-CoA hydratase</fullName>
    </submittedName>
</protein>
<dbReference type="Gene3D" id="3.10.129.10">
    <property type="entry name" value="Hotdog Thioesterase"/>
    <property type="match status" value="1"/>
</dbReference>
<evidence type="ECO:0000313" key="2">
    <source>
        <dbReference type="EMBL" id="GHF62476.1"/>
    </source>
</evidence>
<dbReference type="PANTHER" id="PTHR42993">
    <property type="entry name" value="MAOC-LIKE DEHYDRATASE DOMAIN-CONTAINING PROTEIN"/>
    <property type="match status" value="1"/>
</dbReference>
<keyword evidence="3" id="KW-1185">Reference proteome</keyword>
<reference evidence="2" key="1">
    <citation type="journal article" date="2014" name="Int. J. Syst. Evol. Microbiol.">
        <title>Complete genome sequence of Corynebacterium casei LMG S-19264T (=DSM 44701T), isolated from a smear-ripened cheese.</title>
        <authorList>
            <consortium name="US DOE Joint Genome Institute (JGI-PGF)"/>
            <person name="Walter F."/>
            <person name="Albersmeier A."/>
            <person name="Kalinowski J."/>
            <person name="Ruckert C."/>
        </authorList>
    </citation>
    <scope>NUCLEOTIDE SEQUENCE</scope>
    <source>
        <strain evidence="2">KCTC 42650</strain>
    </source>
</reference>
<organism evidence="2 3">
    <name type="scientific">Seohaeicola zhoushanensis</name>
    <dbReference type="NCBI Taxonomy" id="1569283"/>
    <lineage>
        <taxon>Bacteria</taxon>
        <taxon>Pseudomonadati</taxon>
        <taxon>Pseudomonadota</taxon>
        <taxon>Alphaproteobacteria</taxon>
        <taxon>Rhodobacterales</taxon>
        <taxon>Roseobacteraceae</taxon>
        <taxon>Seohaeicola</taxon>
    </lineage>
</organism>